<dbReference type="PANTHER" id="PTHR34702">
    <property type="entry name" value="NA(+)/H(+) ANTIPORTER SUBUNIT F1"/>
    <property type="match status" value="1"/>
</dbReference>
<keyword evidence="4" id="KW-1003">Cell membrane</keyword>
<dbReference type="Proteomes" id="UP000033187">
    <property type="component" value="Chromosome 1"/>
</dbReference>
<dbReference type="GO" id="GO:0005886">
    <property type="term" value="C:plasma membrane"/>
    <property type="evidence" value="ECO:0007669"/>
    <property type="project" value="UniProtKB-SubCell"/>
</dbReference>
<evidence type="ECO:0000256" key="2">
    <source>
        <dbReference type="ARBA" id="ARBA00009212"/>
    </source>
</evidence>
<evidence type="ECO:0000256" key="1">
    <source>
        <dbReference type="ARBA" id="ARBA00004651"/>
    </source>
</evidence>
<reference evidence="10" key="1">
    <citation type="submission" date="2015-02" db="EMBL/GenBank/DDBJ databases">
        <authorList>
            <person name="Chooi Y.-H."/>
        </authorList>
    </citation>
    <scope>NUCLEOTIDE SEQUENCE [LARGE SCALE GENOMIC DNA]</scope>
    <source>
        <strain evidence="10">strain Y</strain>
    </source>
</reference>
<keyword evidence="3" id="KW-0813">Transport</keyword>
<dbReference type="PANTHER" id="PTHR34702:SF1">
    <property type="entry name" value="NA(+)_H(+) ANTIPORTER SUBUNIT F"/>
    <property type="match status" value="1"/>
</dbReference>
<evidence type="ECO:0000256" key="4">
    <source>
        <dbReference type="ARBA" id="ARBA00022475"/>
    </source>
</evidence>
<dbReference type="AlphaFoldDB" id="A0A0D6JL95"/>
<dbReference type="InterPro" id="IPR007208">
    <property type="entry name" value="MrpF/PhaF-like"/>
</dbReference>
<dbReference type="RefSeq" id="WP_046479489.1">
    <property type="nucleotide sequence ID" value="NZ_LN829118.1"/>
</dbReference>
<accession>A0A0D6JL95</accession>
<dbReference type="OrthoDB" id="9800226at2"/>
<proteinExistence type="inferred from homology"/>
<feature type="transmembrane region" description="Helical" evidence="8">
    <location>
        <begin position="30"/>
        <end position="50"/>
    </location>
</feature>
<evidence type="ECO:0000256" key="7">
    <source>
        <dbReference type="ARBA" id="ARBA00023136"/>
    </source>
</evidence>
<dbReference type="GO" id="GO:0015385">
    <property type="term" value="F:sodium:proton antiporter activity"/>
    <property type="evidence" value="ECO:0007669"/>
    <property type="project" value="TreeGrafter"/>
</dbReference>
<keyword evidence="10" id="KW-1185">Reference proteome</keyword>
<dbReference type="Pfam" id="PF04066">
    <property type="entry name" value="MrpF_PhaF"/>
    <property type="match status" value="1"/>
</dbReference>
<gene>
    <name evidence="9" type="ORF">YBN1229_v1_3880</name>
</gene>
<comment type="similarity">
    <text evidence="2">Belongs to the CPA3 antiporters (TC 2.A.63) subunit F family.</text>
</comment>
<sequence>MFFVASAAILVAIILVVVRAIRGPTVFDRVLAANAIGTLAILLLAAIGFLTGRPEWLDVGLTYGLLNLISMLAVLKFFRHGDLAYDGEEERETKA</sequence>
<evidence type="ECO:0000256" key="3">
    <source>
        <dbReference type="ARBA" id="ARBA00022448"/>
    </source>
</evidence>
<dbReference type="EMBL" id="LN829119">
    <property type="protein sequence ID" value="CPR22447.1"/>
    <property type="molecule type" value="Genomic_DNA"/>
</dbReference>
<dbReference type="KEGG" id="fiy:BN1229_v1_3880"/>
<evidence type="ECO:0000256" key="6">
    <source>
        <dbReference type="ARBA" id="ARBA00022989"/>
    </source>
</evidence>
<protein>
    <submittedName>
        <fullName evidence="9">Multiple resistance and pH regulation protein F</fullName>
    </submittedName>
</protein>
<organism evidence="9 10">
    <name type="scientific">Candidatus Filomicrobium marinum</name>
    <dbReference type="NCBI Taxonomy" id="1608628"/>
    <lineage>
        <taxon>Bacteria</taxon>
        <taxon>Pseudomonadati</taxon>
        <taxon>Pseudomonadota</taxon>
        <taxon>Alphaproteobacteria</taxon>
        <taxon>Hyphomicrobiales</taxon>
        <taxon>Hyphomicrobiaceae</taxon>
        <taxon>Filomicrobium</taxon>
    </lineage>
</organism>
<feature type="transmembrane region" description="Helical" evidence="8">
    <location>
        <begin position="57"/>
        <end position="78"/>
    </location>
</feature>
<evidence type="ECO:0000256" key="5">
    <source>
        <dbReference type="ARBA" id="ARBA00022692"/>
    </source>
</evidence>
<evidence type="ECO:0000313" key="9">
    <source>
        <dbReference type="EMBL" id="CPR22447.1"/>
    </source>
</evidence>
<keyword evidence="5 8" id="KW-0812">Transmembrane</keyword>
<keyword evidence="7 8" id="KW-0472">Membrane</keyword>
<evidence type="ECO:0000256" key="8">
    <source>
        <dbReference type="SAM" id="Phobius"/>
    </source>
</evidence>
<keyword evidence="6 8" id="KW-1133">Transmembrane helix</keyword>
<name>A0A0D6JL95_9HYPH</name>
<dbReference type="KEGG" id="fil:BN1229_v1_3891"/>
<comment type="subcellular location">
    <subcellularLocation>
        <location evidence="1">Cell membrane</location>
        <topology evidence="1">Multi-pass membrane protein</topology>
    </subcellularLocation>
</comment>
<evidence type="ECO:0000313" key="10">
    <source>
        <dbReference type="Proteomes" id="UP000033187"/>
    </source>
</evidence>